<sequence>LFSFGIEEAITGWAGVAIDTDVWIKIVPAGATPDTVTAEFTDTAPTWSDAKQGYYGTVASANHRYVGGLYKDAGSDYIEKWLYTKQMRNGRTRPLLEKIVETGDWNMDAAGETYTHNMTNWKKIRSITVMVRRDDDARYAMLPLVSNAATSGEGMYVDDTIITLLRSGAGFFDNADYNATTYNRGWIIIRFEGYVVASN</sequence>
<gene>
    <name evidence="1" type="ORF">S12H4_22440</name>
</gene>
<feature type="non-terminal residue" evidence="1">
    <location>
        <position position="1"/>
    </location>
</feature>
<protein>
    <submittedName>
        <fullName evidence="1">Uncharacterized protein</fullName>
    </submittedName>
</protein>
<organism evidence="1">
    <name type="scientific">marine sediment metagenome</name>
    <dbReference type="NCBI Taxonomy" id="412755"/>
    <lineage>
        <taxon>unclassified sequences</taxon>
        <taxon>metagenomes</taxon>
        <taxon>ecological metagenomes</taxon>
    </lineage>
</organism>
<name>X1R576_9ZZZZ</name>
<evidence type="ECO:0000313" key="1">
    <source>
        <dbReference type="EMBL" id="GAI75678.1"/>
    </source>
</evidence>
<proteinExistence type="predicted"/>
<comment type="caution">
    <text evidence="1">The sequence shown here is derived from an EMBL/GenBank/DDBJ whole genome shotgun (WGS) entry which is preliminary data.</text>
</comment>
<accession>X1R576</accession>
<reference evidence="1" key="1">
    <citation type="journal article" date="2014" name="Front. Microbiol.">
        <title>High frequency of phylogenetically diverse reductive dehalogenase-homologous genes in deep subseafloor sedimentary metagenomes.</title>
        <authorList>
            <person name="Kawai M."/>
            <person name="Futagami T."/>
            <person name="Toyoda A."/>
            <person name="Takaki Y."/>
            <person name="Nishi S."/>
            <person name="Hori S."/>
            <person name="Arai W."/>
            <person name="Tsubouchi T."/>
            <person name="Morono Y."/>
            <person name="Uchiyama I."/>
            <person name="Ito T."/>
            <person name="Fujiyama A."/>
            <person name="Inagaki F."/>
            <person name="Takami H."/>
        </authorList>
    </citation>
    <scope>NUCLEOTIDE SEQUENCE</scope>
    <source>
        <strain evidence="1">Expedition CK06-06</strain>
    </source>
</reference>
<dbReference type="AlphaFoldDB" id="X1R576"/>
<dbReference type="EMBL" id="BARW01011701">
    <property type="protein sequence ID" value="GAI75678.1"/>
    <property type="molecule type" value="Genomic_DNA"/>
</dbReference>